<evidence type="ECO:0000313" key="2">
    <source>
        <dbReference type="Proteomes" id="UP000057609"/>
    </source>
</evidence>
<keyword evidence="2" id="KW-1185">Reference proteome</keyword>
<dbReference type="STRING" id="345632.GPICK_12485"/>
<gene>
    <name evidence="1" type="ORF">GPICK_12485</name>
</gene>
<dbReference type="EMBL" id="CP009788">
    <property type="protein sequence ID" value="AJE04065.1"/>
    <property type="molecule type" value="Genomic_DNA"/>
</dbReference>
<dbReference type="Proteomes" id="UP000057609">
    <property type="component" value="Chromosome"/>
</dbReference>
<evidence type="ECO:0000313" key="1">
    <source>
        <dbReference type="EMBL" id="AJE04065.1"/>
    </source>
</evidence>
<name>A0A0B5BHV7_9BACT</name>
<dbReference type="KEGG" id="gpi:GPICK_12485"/>
<reference evidence="1 2" key="1">
    <citation type="journal article" date="2015" name="Genome Announc.">
        <title>Complete Genome of Geobacter pickeringii G13T, a Metal-Reducing Isolate from Sedimentary Kaolin Deposits.</title>
        <authorList>
            <person name="Badalamenti J.P."/>
            <person name="Bond D.R."/>
        </authorList>
    </citation>
    <scope>NUCLEOTIDE SEQUENCE [LARGE SCALE GENOMIC DNA]</scope>
    <source>
        <strain evidence="1 2">G13</strain>
    </source>
</reference>
<proteinExistence type="predicted"/>
<accession>A0A0B5BHV7</accession>
<dbReference type="AlphaFoldDB" id="A0A0B5BHV7"/>
<dbReference type="HOGENOM" id="CLU_2699443_0_0_7"/>
<protein>
    <submittedName>
        <fullName evidence="1">Uncharacterized protein</fullName>
    </submittedName>
</protein>
<sequence length="73" mass="8980">MNYLPIFLISLFLYRGYIQWNFEFLNKIDMYMRLHGGWRKERRVALRKVTIEESSHFLELLDRTLLGYTYLGE</sequence>
<organism evidence="1 2">
    <name type="scientific">Geobacter pickeringii</name>
    <dbReference type="NCBI Taxonomy" id="345632"/>
    <lineage>
        <taxon>Bacteria</taxon>
        <taxon>Pseudomonadati</taxon>
        <taxon>Thermodesulfobacteriota</taxon>
        <taxon>Desulfuromonadia</taxon>
        <taxon>Geobacterales</taxon>
        <taxon>Geobacteraceae</taxon>
        <taxon>Geobacter</taxon>
    </lineage>
</organism>